<protein>
    <recommendedName>
        <fullName evidence="3">PiggyBac transposable element-derived protein domain-containing protein</fullName>
    </recommendedName>
</protein>
<dbReference type="OrthoDB" id="6501005at2759"/>
<sequence>MGIILMSRYQMYWSANFRLDSITNRLTRNRFMETMRYLHFNDNLQTILDREVPNYDRLWVYSLIMLPYGNNGL</sequence>
<evidence type="ECO:0000313" key="1">
    <source>
        <dbReference type="EMBL" id="KRY45846.1"/>
    </source>
</evidence>
<evidence type="ECO:0008006" key="3">
    <source>
        <dbReference type="Google" id="ProtNLM"/>
    </source>
</evidence>
<dbReference type="AlphaFoldDB" id="A0A0V1C9B8"/>
<name>A0A0V1C9B8_TRIBR</name>
<accession>A0A0V1C9B8</accession>
<organism evidence="1 2">
    <name type="scientific">Trichinella britovi</name>
    <name type="common">Parasitic roundworm</name>
    <dbReference type="NCBI Taxonomy" id="45882"/>
    <lineage>
        <taxon>Eukaryota</taxon>
        <taxon>Metazoa</taxon>
        <taxon>Ecdysozoa</taxon>
        <taxon>Nematoda</taxon>
        <taxon>Enoplea</taxon>
        <taxon>Dorylaimia</taxon>
        <taxon>Trichinellida</taxon>
        <taxon>Trichinellidae</taxon>
        <taxon>Trichinella</taxon>
    </lineage>
</organism>
<dbReference type="EMBL" id="JYDI01000325">
    <property type="protein sequence ID" value="KRY45846.1"/>
    <property type="molecule type" value="Genomic_DNA"/>
</dbReference>
<keyword evidence="2" id="KW-1185">Reference proteome</keyword>
<dbReference type="Proteomes" id="UP000054653">
    <property type="component" value="Unassembled WGS sequence"/>
</dbReference>
<comment type="caution">
    <text evidence="1">The sequence shown here is derived from an EMBL/GenBank/DDBJ whole genome shotgun (WGS) entry which is preliminary data.</text>
</comment>
<evidence type="ECO:0000313" key="2">
    <source>
        <dbReference type="Proteomes" id="UP000054653"/>
    </source>
</evidence>
<reference evidence="1 2" key="1">
    <citation type="submission" date="2015-01" db="EMBL/GenBank/DDBJ databases">
        <title>Evolution of Trichinella species and genotypes.</title>
        <authorList>
            <person name="Korhonen P.K."/>
            <person name="Edoardo P."/>
            <person name="Giuseppe L.R."/>
            <person name="Gasser R.B."/>
        </authorList>
    </citation>
    <scope>NUCLEOTIDE SEQUENCE [LARGE SCALE GENOMIC DNA]</scope>
    <source>
        <strain evidence="1">ISS120</strain>
    </source>
</reference>
<gene>
    <name evidence="1" type="ORF">T03_7532</name>
</gene>
<proteinExistence type="predicted"/>